<dbReference type="CDD" id="cd14399">
    <property type="entry name" value="UBA_PLICs"/>
    <property type="match status" value="1"/>
</dbReference>
<keyword evidence="5" id="KW-1185">Reference proteome</keyword>
<dbReference type="PROSITE" id="PS00299">
    <property type="entry name" value="UBIQUITIN_1"/>
    <property type="match status" value="1"/>
</dbReference>
<dbReference type="InterPro" id="IPR029071">
    <property type="entry name" value="Ubiquitin-like_domsf"/>
</dbReference>
<feature type="region of interest" description="Disordered" evidence="1">
    <location>
        <begin position="451"/>
        <end position="477"/>
    </location>
</feature>
<evidence type="ECO:0000313" key="5">
    <source>
        <dbReference type="Proteomes" id="UP001497522"/>
    </source>
</evidence>
<dbReference type="EMBL" id="OZ023713">
    <property type="protein sequence ID" value="CAK9861982.1"/>
    <property type="molecule type" value="Genomic_DNA"/>
</dbReference>
<dbReference type="InterPro" id="IPR006636">
    <property type="entry name" value="STI1_HS-bd"/>
</dbReference>
<dbReference type="SMART" id="SM00727">
    <property type="entry name" value="STI1"/>
    <property type="match status" value="4"/>
</dbReference>
<dbReference type="PANTHER" id="PTHR10677">
    <property type="entry name" value="UBIQUILIN"/>
    <property type="match status" value="1"/>
</dbReference>
<gene>
    <name evidence="4" type="ORF">CSSPJE1EN2_LOCUS4977</name>
</gene>
<dbReference type="PANTHER" id="PTHR10677:SF3">
    <property type="entry name" value="FI07626P-RELATED"/>
    <property type="match status" value="1"/>
</dbReference>
<dbReference type="Gene3D" id="1.10.8.10">
    <property type="entry name" value="DNA helicase RuvA subunit, C-terminal domain"/>
    <property type="match status" value="1"/>
</dbReference>
<dbReference type="Pfam" id="PF00627">
    <property type="entry name" value="UBA"/>
    <property type="match status" value="1"/>
</dbReference>
<dbReference type="PROSITE" id="PS50053">
    <property type="entry name" value="UBIQUITIN_2"/>
    <property type="match status" value="1"/>
</dbReference>
<protein>
    <submittedName>
        <fullName evidence="4">Uncharacterized protein</fullName>
    </submittedName>
</protein>
<proteinExistence type="predicted"/>
<reference evidence="4" key="1">
    <citation type="submission" date="2024-03" db="EMBL/GenBank/DDBJ databases">
        <authorList>
            <consortium name="ELIXIR-Norway"/>
            <consortium name="Elixir Norway"/>
        </authorList>
    </citation>
    <scope>NUCLEOTIDE SEQUENCE</scope>
</reference>
<feature type="domain" description="UBA" evidence="2">
    <location>
        <begin position="511"/>
        <end position="552"/>
    </location>
</feature>
<dbReference type="Pfam" id="PF00240">
    <property type="entry name" value="ubiquitin"/>
    <property type="match status" value="1"/>
</dbReference>
<name>A0ABP1AHF9_9BRYO</name>
<dbReference type="PROSITE" id="PS50030">
    <property type="entry name" value="UBA"/>
    <property type="match status" value="1"/>
</dbReference>
<dbReference type="InterPro" id="IPR015940">
    <property type="entry name" value="UBA"/>
</dbReference>
<evidence type="ECO:0000259" key="2">
    <source>
        <dbReference type="PROSITE" id="PS50030"/>
    </source>
</evidence>
<sequence length="554" mass="59030">MGGGGGGILGIFTTLDASSSSVTVHVRCSNGNKFSLPVDLTFTVRDLKVLLVERSEIPADQQRLIYKGRVLKDDSTLESYGLQDDHTIHLVRGAPASNTPASSTTAVLTSPIPVPAAANPVGPGNTTGPGNHSLGFPNLGGVGGRGGTGAGFLEFQQVQEQLMQNPNLMREMMNMPAVQNLMNNSDLMRTLIMSNPQMRDIIDRNPDLAHILNDPGTLQQTLDAARSPELMREMMRNTDRAMSNIEASPEGFNMLRRMYETVQEPLLNAATMGREGGNDMASNPFAAFLGTQRVAQGHSQTPTATDAVGTGLGSGIMVPNTAPLPNPWNPSGGGEVSQTPAGTVPTTGAGRGLPNMGGRAGLGLPDLGSLGVAGGILDPGTMQQMLQNPHIQQMMQDLLSNPQYMSQIMNMQPHLHSLLNQNPQFREMMQQNPDLIRQISSPESLEELMQLQQSMQGQRQDQHEPEQVPGLTGAGLSGNPNLDINSLLGMFGGLGTIMGNTPEVNTVPPEQLYASQLSRLQEMGFLDTQENVRALIAVGGNVNAAVNRLLGNLD</sequence>
<dbReference type="Pfam" id="PF23195">
    <property type="entry name" value="UBQLN1"/>
    <property type="match status" value="2"/>
</dbReference>
<evidence type="ECO:0000256" key="1">
    <source>
        <dbReference type="SAM" id="MobiDB-lite"/>
    </source>
</evidence>
<dbReference type="InterPro" id="IPR009060">
    <property type="entry name" value="UBA-like_sf"/>
</dbReference>
<dbReference type="PRINTS" id="PR00348">
    <property type="entry name" value="UBIQUITIN"/>
</dbReference>
<dbReference type="Proteomes" id="UP001497522">
    <property type="component" value="Chromosome 12"/>
</dbReference>
<dbReference type="SMART" id="SM00213">
    <property type="entry name" value="UBQ"/>
    <property type="match status" value="1"/>
</dbReference>
<dbReference type="InterPro" id="IPR000626">
    <property type="entry name" value="Ubiquitin-like_dom"/>
</dbReference>
<dbReference type="Gene3D" id="1.10.260.100">
    <property type="match status" value="1"/>
</dbReference>
<dbReference type="Gene3D" id="3.10.20.90">
    <property type="entry name" value="Phosphatidylinositol 3-kinase Catalytic Subunit, Chain A, domain 1"/>
    <property type="match status" value="1"/>
</dbReference>
<dbReference type="SUPFAM" id="SSF46934">
    <property type="entry name" value="UBA-like"/>
    <property type="match status" value="1"/>
</dbReference>
<evidence type="ECO:0000313" key="4">
    <source>
        <dbReference type="EMBL" id="CAK9861982.1"/>
    </source>
</evidence>
<dbReference type="SUPFAM" id="SSF54236">
    <property type="entry name" value="Ubiquitin-like"/>
    <property type="match status" value="1"/>
</dbReference>
<dbReference type="InterPro" id="IPR019954">
    <property type="entry name" value="Ubiquitin_CS"/>
</dbReference>
<dbReference type="SMART" id="SM00165">
    <property type="entry name" value="UBA"/>
    <property type="match status" value="1"/>
</dbReference>
<dbReference type="InterPro" id="IPR015496">
    <property type="entry name" value="Ubiquilin"/>
</dbReference>
<feature type="domain" description="Ubiquitin-like" evidence="3">
    <location>
        <begin position="22"/>
        <end position="91"/>
    </location>
</feature>
<organism evidence="4 5">
    <name type="scientific">Sphagnum jensenii</name>
    <dbReference type="NCBI Taxonomy" id="128206"/>
    <lineage>
        <taxon>Eukaryota</taxon>
        <taxon>Viridiplantae</taxon>
        <taxon>Streptophyta</taxon>
        <taxon>Embryophyta</taxon>
        <taxon>Bryophyta</taxon>
        <taxon>Sphagnophytina</taxon>
        <taxon>Sphagnopsida</taxon>
        <taxon>Sphagnales</taxon>
        <taxon>Sphagnaceae</taxon>
        <taxon>Sphagnum</taxon>
    </lineage>
</organism>
<dbReference type="InterPro" id="IPR019956">
    <property type="entry name" value="Ubiquitin_dom"/>
</dbReference>
<evidence type="ECO:0000259" key="3">
    <source>
        <dbReference type="PROSITE" id="PS50053"/>
    </source>
</evidence>
<dbReference type="CDD" id="cd16106">
    <property type="entry name" value="Ubl_Dsk2p_like"/>
    <property type="match status" value="1"/>
</dbReference>
<accession>A0ABP1AHF9</accession>